<protein>
    <submittedName>
        <fullName evidence="1">PRTRC system protein B</fullName>
    </submittedName>
</protein>
<dbReference type="NCBIfam" id="TIGR03737">
    <property type="entry name" value="PRTRC_B"/>
    <property type="match status" value="1"/>
</dbReference>
<dbReference type="RefSeq" id="WP_155439098.1">
    <property type="nucleotide sequence ID" value="NZ_WNLA01000006.1"/>
</dbReference>
<dbReference type="InterPro" id="IPR032787">
    <property type="entry name" value="Prok-E2_D"/>
</dbReference>
<dbReference type="EMBL" id="WNLA01000006">
    <property type="protein sequence ID" value="MTW02699.1"/>
    <property type="molecule type" value="Genomic_DNA"/>
</dbReference>
<name>A0A6L6PZV4_9BURK</name>
<dbReference type="AlphaFoldDB" id="A0A6L6PZV4"/>
<evidence type="ECO:0000313" key="1">
    <source>
        <dbReference type="EMBL" id="MTW02699.1"/>
    </source>
</evidence>
<proteinExistence type="predicted"/>
<dbReference type="Pfam" id="PF14460">
    <property type="entry name" value="Prok-E2_D"/>
    <property type="match status" value="1"/>
</dbReference>
<dbReference type="Proteomes" id="UP000484015">
    <property type="component" value="Unassembled WGS sequence"/>
</dbReference>
<evidence type="ECO:0000313" key="2">
    <source>
        <dbReference type="Proteomes" id="UP000484015"/>
    </source>
</evidence>
<dbReference type="OrthoDB" id="8556159at2"/>
<comment type="caution">
    <text evidence="1">The sequence shown here is derived from an EMBL/GenBank/DDBJ whole genome shotgun (WGS) entry which is preliminary data.</text>
</comment>
<gene>
    <name evidence="1" type="ORF">GM668_11455</name>
</gene>
<accession>A0A6L6PZV4</accession>
<organism evidence="1 2">
    <name type="scientific">Pseudoduganella ginsengisoli</name>
    <dbReference type="NCBI Taxonomy" id="1462440"/>
    <lineage>
        <taxon>Bacteria</taxon>
        <taxon>Pseudomonadati</taxon>
        <taxon>Pseudomonadota</taxon>
        <taxon>Betaproteobacteria</taxon>
        <taxon>Burkholderiales</taxon>
        <taxon>Oxalobacteraceae</taxon>
        <taxon>Telluria group</taxon>
        <taxon>Pseudoduganella</taxon>
    </lineage>
</organism>
<keyword evidence="2" id="KW-1185">Reference proteome</keyword>
<dbReference type="InterPro" id="IPR022280">
    <property type="entry name" value="PRTRC_protein-B"/>
</dbReference>
<sequence length="243" mass="26134">MHATFQVHAPRAASYLLAEAVLIYREHGASQPHAYASIHAVEVADGRPVILAGKPMTPRAAHRLARDLNHQSGVGASFLDGRTLYSGPNLLVWWQPATTRHIAFKCTEFGERGEVVPHPALVFAVGPKGWHVWAVKGTKRPTRDTGLYRAPYFNVSDTGAICQGSAVLPSGEASSRIDAWVDAFFCSFFSHPNGAKTVRHPGGAYAFWQSMLDAPPARFPGRSLLPTGVTLADAIEKIGGGDA</sequence>
<reference evidence="1 2" key="1">
    <citation type="submission" date="2019-11" db="EMBL/GenBank/DDBJ databases">
        <title>Type strains purchased from KCTC, JCM and DSMZ.</title>
        <authorList>
            <person name="Lu H."/>
        </authorList>
    </citation>
    <scope>NUCLEOTIDE SEQUENCE [LARGE SCALE GENOMIC DNA]</scope>
    <source>
        <strain evidence="1 2">KCTC 42409</strain>
    </source>
</reference>